<dbReference type="EMBL" id="JASCZI010272088">
    <property type="protein sequence ID" value="MED6220041.1"/>
    <property type="molecule type" value="Genomic_DNA"/>
</dbReference>
<evidence type="ECO:0000313" key="2">
    <source>
        <dbReference type="EMBL" id="MED6220041.1"/>
    </source>
</evidence>
<reference evidence="2 3" key="1">
    <citation type="journal article" date="2023" name="Plants (Basel)">
        <title>Bridging the Gap: Combining Genomics and Transcriptomics Approaches to Understand Stylosanthes scabra, an Orphan Legume from the Brazilian Caatinga.</title>
        <authorList>
            <person name="Ferreira-Neto J.R.C."/>
            <person name="da Silva M.D."/>
            <person name="Binneck E."/>
            <person name="de Melo N.F."/>
            <person name="da Silva R.H."/>
            <person name="de Melo A.L.T.M."/>
            <person name="Pandolfi V."/>
            <person name="Bustamante F.O."/>
            <person name="Brasileiro-Vidal A.C."/>
            <person name="Benko-Iseppon A.M."/>
        </authorList>
    </citation>
    <scope>NUCLEOTIDE SEQUENCE [LARGE SCALE GENOMIC DNA]</scope>
    <source>
        <tissue evidence="2">Leaves</tissue>
    </source>
</reference>
<comment type="caution">
    <text evidence="2">The sequence shown here is derived from an EMBL/GenBank/DDBJ whole genome shotgun (WGS) entry which is preliminary data.</text>
</comment>
<protein>
    <submittedName>
        <fullName evidence="2">Uncharacterized protein</fullName>
    </submittedName>
</protein>
<feature type="compositionally biased region" description="Low complexity" evidence="1">
    <location>
        <begin position="81"/>
        <end position="94"/>
    </location>
</feature>
<feature type="compositionally biased region" description="Basic and acidic residues" evidence="1">
    <location>
        <begin position="97"/>
        <end position="106"/>
    </location>
</feature>
<name>A0ABU6ZDK8_9FABA</name>
<accession>A0ABU6ZDK8</accession>
<keyword evidence="3" id="KW-1185">Reference proteome</keyword>
<gene>
    <name evidence="2" type="ORF">PIB30_041297</name>
</gene>
<evidence type="ECO:0000256" key="1">
    <source>
        <dbReference type="SAM" id="MobiDB-lite"/>
    </source>
</evidence>
<dbReference type="Proteomes" id="UP001341840">
    <property type="component" value="Unassembled WGS sequence"/>
</dbReference>
<sequence>MTQWLVASMMTSYPQAGVVLHVQLFSGMHDTPPVASSHVFTGPLTFDQAHGTPHVASPHAFAGSHTFDQLHGTPPESHVTGSSSDGSDQADAGQPRAEQHDAYEQRRGHRERRSPPCGTGGCLQPPAPRRKGWH</sequence>
<evidence type="ECO:0000313" key="3">
    <source>
        <dbReference type="Proteomes" id="UP001341840"/>
    </source>
</evidence>
<feature type="region of interest" description="Disordered" evidence="1">
    <location>
        <begin position="50"/>
        <end position="134"/>
    </location>
</feature>
<proteinExistence type="predicted"/>
<organism evidence="2 3">
    <name type="scientific">Stylosanthes scabra</name>
    <dbReference type="NCBI Taxonomy" id="79078"/>
    <lineage>
        <taxon>Eukaryota</taxon>
        <taxon>Viridiplantae</taxon>
        <taxon>Streptophyta</taxon>
        <taxon>Embryophyta</taxon>
        <taxon>Tracheophyta</taxon>
        <taxon>Spermatophyta</taxon>
        <taxon>Magnoliopsida</taxon>
        <taxon>eudicotyledons</taxon>
        <taxon>Gunneridae</taxon>
        <taxon>Pentapetalae</taxon>
        <taxon>rosids</taxon>
        <taxon>fabids</taxon>
        <taxon>Fabales</taxon>
        <taxon>Fabaceae</taxon>
        <taxon>Papilionoideae</taxon>
        <taxon>50 kb inversion clade</taxon>
        <taxon>dalbergioids sensu lato</taxon>
        <taxon>Dalbergieae</taxon>
        <taxon>Pterocarpus clade</taxon>
        <taxon>Stylosanthes</taxon>
    </lineage>
</organism>